<dbReference type="InterPro" id="IPR050135">
    <property type="entry name" value="dGTPase-like"/>
</dbReference>
<proteinExistence type="predicted"/>
<dbReference type="CDD" id="cd00077">
    <property type="entry name" value="HDc"/>
    <property type="match status" value="1"/>
</dbReference>
<accession>A0A897N7R4</accession>
<keyword evidence="4" id="KW-1185">Reference proteome</keyword>
<dbReference type="SMART" id="SM00471">
    <property type="entry name" value="HDc"/>
    <property type="match status" value="1"/>
</dbReference>
<dbReference type="InterPro" id="IPR006261">
    <property type="entry name" value="dGTPase"/>
</dbReference>
<gene>
    <name evidence="3" type="primary">dgt</name>
    <name evidence="3" type="ORF">HSR122_1436</name>
</gene>
<dbReference type="GO" id="GO:0008832">
    <property type="term" value="F:dGTPase activity"/>
    <property type="evidence" value="ECO:0007669"/>
    <property type="project" value="TreeGrafter"/>
</dbReference>
<dbReference type="PANTHER" id="PTHR11373:SF4">
    <property type="entry name" value="DEOXYNUCLEOSIDE TRIPHOSPHATE TRIPHOSPHOHYDROLASE SAMHD1"/>
    <property type="match status" value="1"/>
</dbReference>
<name>A0A897N7R4_9EURY</name>
<dbReference type="EMBL" id="CP064788">
    <property type="protein sequence ID" value="QSG08832.1"/>
    <property type="molecule type" value="Genomic_DNA"/>
</dbReference>
<dbReference type="Pfam" id="PF01966">
    <property type="entry name" value="HD"/>
    <property type="match status" value="1"/>
</dbReference>
<dbReference type="InterPro" id="IPR026875">
    <property type="entry name" value="PHydrolase_assoc_dom"/>
</dbReference>
<dbReference type="AlphaFoldDB" id="A0A897N7R4"/>
<reference evidence="3 4" key="1">
    <citation type="submission" date="2020-11" db="EMBL/GenBank/DDBJ databases">
        <title>Carbohydrate-dependent, anaerobic sulfur respiration: A novel catabolism in halophilic archaea.</title>
        <authorList>
            <person name="Sorokin D.Y."/>
            <person name="Messina E."/>
            <person name="Smedile F."/>
            <person name="La Cono V."/>
            <person name="Hallsworth J.E."/>
            <person name="Yakimov M.M."/>
        </authorList>
    </citation>
    <scope>NUCLEOTIDE SEQUENCE [LARGE SCALE GENOMIC DNA]</scope>
    <source>
        <strain evidence="3 4">HSR12-2</strain>
    </source>
</reference>
<dbReference type="NCBIfam" id="TIGR01353">
    <property type="entry name" value="dGTP_triPase"/>
    <property type="match status" value="1"/>
</dbReference>
<dbReference type="PANTHER" id="PTHR11373">
    <property type="entry name" value="DEOXYNUCLEOSIDE TRIPHOSPHATE TRIPHOSPHOHYDROLASE"/>
    <property type="match status" value="1"/>
</dbReference>
<keyword evidence="1 3" id="KW-0378">Hydrolase</keyword>
<organism evidence="3 4">
    <name type="scientific">Halapricum desulfuricans</name>
    <dbReference type="NCBI Taxonomy" id="2841257"/>
    <lineage>
        <taxon>Archaea</taxon>
        <taxon>Methanobacteriati</taxon>
        <taxon>Methanobacteriota</taxon>
        <taxon>Stenosarchaea group</taxon>
        <taxon>Halobacteria</taxon>
        <taxon>Halobacteriales</taxon>
        <taxon>Haloarculaceae</taxon>
        <taxon>Halapricum</taxon>
    </lineage>
</organism>
<dbReference type="Pfam" id="PF13286">
    <property type="entry name" value="HD_assoc"/>
    <property type="match status" value="1"/>
</dbReference>
<evidence type="ECO:0000313" key="4">
    <source>
        <dbReference type="Proteomes" id="UP000662973"/>
    </source>
</evidence>
<dbReference type="Gene3D" id="1.10.3210.10">
    <property type="entry name" value="Hypothetical protein af1432"/>
    <property type="match status" value="1"/>
</dbReference>
<dbReference type="InterPro" id="IPR003607">
    <property type="entry name" value="HD/PDEase_dom"/>
</dbReference>
<evidence type="ECO:0000313" key="3">
    <source>
        <dbReference type="EMBL" id="QSG08832.1"/>
    </source>
</evidence>
<dbReference type="PROSITE" id="PS51831">
    <property type="entry name" value="HD"/>
    <property type="match status" value="1"/>
</dbReference>
<feature type="domain" description="HD" evidence="2">
    <location>
        <begin position="47"/>
        <end position="216"/>
    </location>
</feature>
<dbReference type="GO" id="GO:0006203">
    <property type="term" value="P:dGTP catabolic process"/>
    <property type="evidence" value="ECO:0007669"/>
    <property type="project" value="TreeGrafter"/>
</dbReference>
<evidence type="ECO:0000259" key="2">
    <source>
        <dbReference type="PROSITE" id="PS51831"/>
    </source>
</evidence>
<sequence>MEKSPKRDQREPFQRDRDRILYTQAFRRLSGITQVARAEESYTYHDRLSHSLKVAQIGRRIAEYLPDKSASEIRHGLEVDEDVTETAALAHDIGHPPFGHIAEKELDRQVRDRGVEEGFEGNAQSFRIVTNIAPHNDCDRGLNLTLASLNAILKYPWMRGDEGMGENRWGQNEHEKWGVYESERPEFEEARALEPVDKRQSAEAAIMDWADDLAYAVHDMEDFYRSGILPLEQLLSEGTPERQNFLTDVEDELGIPVPEGEDILDWLRNQGGRTLLSPFKGTREERRTLDYVSSTLIQRYIGKEKGGVYLQDHDPSEPYLQIDDELMNEVSLLKHMTVYYVIEDTALRAQQRGQREVIRNLFDILFNAVDPTDGEDTDIVPNPFREVAKDLSPSASNKRICRIVTDTITNMTEKQAIQLHGRLTGRSPGSLQERILY</sequence>
<dbReference type="SUPFAM" id="SSF109604">
    <property type="entry name" value="HD-domain/PDEase-like"/>
    <property type="match status" value="1"/>
</dbReference>
<dbReference type="InterPro" id="IPR006674">
    <property type="entry name" value="HD_domain"/>
</dbReference>
<dbReference type="KEGG" id="hds:HSR122_1436"/>
<dbReference type="Proteomes" id="UP000662973">
    <property type="component" value="Chromosome"/>
</dbReference>
<protein>
    <submittedName>
        <fullName evidence="3">dGTP triphosphohydrolase</fullName>
    </submittedName>
</protein>
<evidence type="ECO:0000256" key="1">
    <source>
        <dbReference type="ARBA" id="ARBA00022801"/>
    </source>
</evidence>